<dbReference type="InterPro" id="IPR051761">
    <property type="entry name" value="MLP-like_ligand-binding"/>
</dbReference>
<evidence type="ECO:0000313" key="3">
    <source>
        <dbReference type="Proteomes" id="UP001153076"/>
    </source>
</evidence>
<dbReference type="SUPFAM" id="SSF55961">
    <property type="entry name" value="Bet v1-like"/>
    <property type="match status" value="1"/>
</dbReference>
<dbReference type="InterPro" id="IPR023393">
    <property type="entry name" value="START-like_dom_sf"/>
</dbReference>
<keyword evidence="3" id="KW-1185">Reference proteome</keyword>
<evidence type="ECO:0000313" key="2">
    <source>
        <dbReference type="EMBL" id="KAJ8427287.1"/>
    </source>
</evidence>
<dbReference type="CDD" id="cd07816">
    <property type="entry name" value="Bet_v1-like"/>
    <property type="match status" value="1"/>
</dbReference>
<dbReference type="Proteomes" id="UP001153076">
    <property type="component" value="Unassembled WGS sequence"/>
</dbReference>
<dbReference type="InterPro" id="IPR000916">
    <property type="entry name" value="Bet_v_I/MLP"/>
</dbReference>
<dbReference type="SMART" id="SM01037">
    <property type="entry name" value="Bet_v_1"/>
    <property type="match status" value="1"/>
</dbReference>
<accession>A0A9Q1GXK3</accession>
<protein>
    <recommendedName>
        <fullName evidence="1">Bet v I/Major latex protein domain-containing protein</fullName>
    </recommendedName>
</protein>
<gene>
    <name evidence="2" type="ORF">Cgig2_004338</name>
</gene>
<dbReference type="Pfam" id="PF00407">
    <property type="entry name" value="Bet_v_1"/>
    <property type="match status" value="2"/>
</dbReference>
<reference evidence="2" key="1">
    <citation type="submission" date="2022-04" db="EMBL/GenBank/DDBJ databases">
        <title>Carnegiea gigantea Genome sequencing and assembly v2.</title>
        <authorList>
            <person name="Copetti D."/>
            <person name="Sanderson M.J."/>
            <person name="Burquez A."/>
            <person name="Wojciechowski M.F."/>
        </authorList>
    </citation>
    <scope>NUCLEOTIDE SEQUENCE</scope>
    <source>
        <strain evidence="2">SGP5-SGP5p</strain>
        <tissue evidence="2">Aerial part</tissue>
    </source>
</reference>
<dbReference type="PANTHER" id="PTHR31907">
    <property type="entry name" value="MLP-LIKE PROTEIN 423"/>
    <property type="match status" value="1"/>
</dbReference>
<name>A0A9Q1GXK3_9CARY</name>
<dbReference type="GO" id="GO:0006952">
    <property type="term" value="P:defense response"/>
    <property type="evidence" value="ECO:0007669"/>
    <property type="project" value="InterPro"/>
</dbReference>
<sequence length="169" mass="19178">MGIKGKLEVEVDIKISGDLFHELFGSRPHHVPNITPDKIHNCEVHEGEFGKPGSVLYWNYTLGQLLLWWEENELLLTDADDGKKCVAKVIVEAIDKENKCIRFKVIEGDLLNEFKSLTVNMQAIPMGEVTGVKWIAEFEKIHDDGPYPAKLMDFAVAITRDIEAHHLKN</sequence>
<proteinExistence type="predicted"/>
<dbReference type="OrthoDB" id="1858121at2759"/>
<evidence type="ECO:0000259" key="1">
    <source>
        <dbReference type="SMART" id="SM01037"/>
    </source>
</evidence>
<organism evidence="2 3">
    <name type="scientific">Carnegiea gigantea</name>
    <dbReference type="NCBI Taxonomy" id="171969"/>
    <lineage>
        <taxon>Eukaryota</taxon>
        <taxon>Viridiplantae</taxon>
        <taxon>Streptophyta</taxon>
        <taxon>Embryophyta</taxon>
        <taxon>Tracheophyta</taxon>
        <taxon>Spermatophyta</taxon>
        <taxon>Magnoliopsida</taxon>
        <taxon>eudicotyledons</taxon>
        <taxon>Gunneridae</taxon>
        <taxon>Pentapetalae</taxon>
        <taxon>Caryophyllales</taxon>
        <taxon>Cactineae</taxon>
        <taxon>Cactaceae</taxon>
        <taxon>Cactoideae</taxon>
        <taxon>Echinocereeae</taxon>
        <taxon>Carnegiea</taxon>
    </lineage>
</organism>
<dbReference type="Gene3D" id="3.30.530.20">
    <property type="match status" value="1"/>
</dbReference>
<feature type="domain" description="Bet v I/Major latex protein" evidence="1">
    <location>
        <begin position="2"/>
        <end position="169"/>
    </location>
</feature>
<dbReference type="AlphaFoldDB" id="A0A9Q1GXK3"/>
<comment type="caution">
    <text evidence="2">The sequence shown here is derived from an EMBL/GenBank/DDBJ whole genome shotgun (WGS) entry which is preliminary data.</text>
</comment>
<dbReference type="EMBL" id="JAKOGI010001161">
    <property type="protein sequence ID" value="KAJ8427287.1"/>
    <property type="molecule type" value="Genomic_DNA"/>
</dbReference>